<evidence type="ECO:0000259" key="17">
    <source>
        <dbReference type="PROSITE" id="PS50892"/>
    </source>
</evidence>
<keyword evidence="6" id="KW-0256">Endoplasmic reticulum</keyword>
<dbReference type="GO" id="GO:0005794">
    <property type="term" value="C:Golgi apparatus"/>
    <property type="evidence" value="ECO:0007669"/>
    <property type="project" value="UniProtKB-SubCell"/>
</dbReference>
<keyword evidence="7" id="KW-0653">Protein transport</keyword>
<dbReference type="InterPro" id="IPR010908">
    <property type="entry name" value="Longin_dom"/>
</dbReference>
<evidence type="ECO:0000256" key="1">
    <source>
        <dbReference type="ARBA" id="ARBA00004163"/>
    </source>
</evidence>
<dbReference type="GO" id="GO:0005789">
    <property type="term" value="C:endoplasmic reticulum membrane"/>
    <property type="evidence" value="ECO:0007669"/>
    <property type="project" value="UniProtKB-SubCell"/>
</dbReference>
<evidence type="ECO:0000256" key="12">
    <source>
        <dbReference type="ARBA" id="ARBA00024173"/>
    </source>
</evidence>
<organism evidence="18 19">
    <name type="scientific">Diploscapter pachys</name>
    <dbReference type="NCBI Taxonomy" id="2018661"/>
    <lineage>
        <taxon>Eukaryota</taxon>
        <taxon>Metazoa</taxon>
        <taxon>Ecdysozoa</taxon>
        <taxon>Nematoda</taxon>
        <taxon>Chromadorea</taxon>
        <taxon>Rhabditida</taxon>
        <taxon>Rhabditina</taxon>
        <taxon>Rhabditomorpha</taxon>
        <taxon>Rhabditoidea</taxon>
        <taxon>Rhabditidae</taxon>
        <taxon>Diploscapter</taxon>
    </lineage>
</organism>
<dbReference type="CDD" id="cd14824">
    <property type="entry name" value="Longin"/>
    <property type="match status" value="1"/>
</dbReference>
<evidence type="ECO:0000313" key="18">
    <source>
        <dbReference type="EMBL" id="PAV73224.1"/>
    </source>
</evidence>
<comment type="caution">
    <text evidence="18">The sequence shown here is derived from an EMBL/GenBank/DDBJ whole genome shotgun (WGS) entry which is preliminary data.</text>
</comment>
<dbReference type="GO" id="GO:0006888">
    <property type="term" value="P:endoplasmic reticulum to Golgi vesicle-mediated transport"/>
    <property type="evidence" value="ECO:0007669"/>
    <property type="project" value="InterPro"/>
</dbReference>
<protein>
    <recommendedName>
        <fullName evidence="20">Longin domain-containing protein</fullName>
    </recommendedName>
</protein>
<dbReference type="EMBL" id="LIAE01008638">
    <property type="protein sequence ID" value="PAV73224.1"/>
    <property type="molecule type" value="Genomic_DNA"/>
</dbReference>
<evidence type="ECO:0000256" key="5">
    <source>
        <dbReference type="ARBA" id="ARBA00022692"/>
    </source>
</evidence>
<evidence type="ECO:0000256" key="8">
    <source>
        <dbReference type="ARBA" id="ARBA00022989"/>
    </source>
</evidence>
<dbReference type="PROSITE" id="PS50892">
    <property type="entry name" value="V_SNARE"/>
    <property type="match status" value="1"/>
</dbReference>
<evidence type="ECO:0000256" key="9">
    <source>
        <dbReference type="ARBA" id="ARBA00023034"/>
    </source>
</evidence>
<evidence type="ECO:0000256" key="6">
    <source>
        <dbReference type="ARBA" id="ARBA00022824"/>
    </source>
</evidence>
<feature type="domain" description="Longin" evidence="16">
    <location>
        <begin position="5"/>
        <end position="117"/>
    </location>
</feature>
<dbReference type="CDD" id="cd15866">
    <property type="entry name" value="R-SNARE_SEC22"/>
    <property type="match status" value="1"/>
</dbReference>
<evidence type="ECO:0000256" key="2">
    <source>
        <dbReference type="ARBA" id="ARBA00004223"/>
    </source>
</evidence>
<reference evidence="18 19" key="1">
    <citation type="journal article" date="2017" name="Curr. Biol.">
        <title>Genome architecture and evolution of a unichromosomal asexual nematode.</title>
        <authorList>
            <person name="Fradin H."/>
            <person name="Zegar C."/>
            <person name="Gutwein M."/>
            <person name="Lucas J."/>
            <person name="Kovtun M."/>
            <person name="Corcoran D."/>
            <person name="Baugh L.R."/>
            <person name="Kiontke K."/>
            <person name="Gunsalus K."/>
            <person name="Fitch D.H."/>
            <person name="Piano F."/>
        </authorList>
    </citation>
    <scope>NUCLEOTIDE SEQUENCE [LARGE SCALE GENOMIC DNA]</scope>
    <source>
        <strain evidence="18">PF1309</strain>
    </source>
</reference>
<dbReference type="Proteomes" id="UP000218231">
    <property type="component" value="Unassembled WGS sequence"/>
</dbReference>
<evidence type="ECO:0000256" key="14">
    <source>
        <dbReference type="PROSITE-ProRule" id="PRU00290"/>
    </source>
</evidence>
<evidence type="ECO:0000256" key="15">
    <source>
        <dbReference type="SAM" id="Phobius"/>
    </source>
</evidence>
<keyword evidence="4" id="KW-0813">Transport</keyword>
<gene>
    <name evidence="18" type="ORF">WR25_14313</name>
</gene>
<keyword evidence="11 15" id="KW-0472">Membrane</keyword>
<dbReference type="Gene3D" id="3.30.450.50">
    <property type="entry name" value="Longin domain"/>
    <property type="match status" value="1"/>
</dbReference>
<dbReference type="PANTHER" id="PTHR45837">
    <property type="entry name" value="VESICLE-TRAFFICKING PROTEIN SEC22B"/>
    <property type="match status" value="1"/>
</dbReference>
<dbReference type="SMART" id="SM01270">
    <property type="entry name" value="Longin"/>
    <property type="match status" value="1"/>
</dbReference>
<name>A0A2A2KGV6_9BILA</name>
<comment type="similarity">
    <text evidence="3">Belongs to the synaptobrevin family.</text>
</comment>
<dbReference type="InterPro" id="IPR011012">
    <property type="entry name" value="Longin-like_dom_sf"/>
</dbReference>
<dbReference type="Pfam" id="PF00957">
    <property type="entry name" value="Synaptobrevin"/>
    <property type="match status" value="1"/>
</dbReference>
<evidence type="ECO:0000256" key="4">
    <source>
        <dbReference type="ARBA" id="ARBA00022448"/>
    </source>
</evidence>
<dbReference type="SUPFAM" id="SSF64356">
    <property type="entry name" value="SNARE-like"/>
    <property type="match status" value="1"/>
</dbReference>
<evidence type="ECO:0000256" key="7">
    <source>
        <dbReference type="ARBA" id="ARBA00022927"/>
    </source>
</evidence>
<comment type="subcellular location">
    <subcellularLocation>
        <location evidence="1">Endoplasmic reticulum membrane</location>
        <topology evidence="1">Single-pass type IV membrane protein</topology>
    </subcellularLocation>
    <subcellularLocation>
        <location evidence="13">Golgi apparatus</location>
        <location evidence="13">cis-Golgi network membrane</location>
    </subcellularLocation>
    <subcellularLocation>
        <location evidence="2">Melanosome</location>
    </subcellularLocation>
</comment>
<keyword evidence="5 15" id="KW-0812">Transmembrane</keyword>
<feature type="domain" description="V-SNARE coiled-coil homology" evidence="17">
    <location>
        <begin position="131"/>
        <end position="191"/>
    </location>
</feature>
<sequence>MEVTLIARVRDGLILATSIEGSDGGDANMVKYTNQAKMLFKKLNGAPSMQSVETGPYVFHYVIKDSVCCLVLCDRTFPRKAAFAFLEDVAQEFLNQNGTAIDRVVRPYHFLDFDPYIQQAKRKYADRNRYAMSAVSNELQDVARIMVSNIEDVIHRGEALNILETRAADLSGISKKYREDAKALNRRSLFFKVAVGAGLLMFVVLLIRFLPFF</sequence>
<evidence type="ECO:0000313" key="19">
    <source>
        <dbReference type="Proteomes" id="UP000218231"/>
    </source>
</evidence>
<dbReference type="GO" id="GO:0006890">
    <property type="term" value="P:retrograde vesicle-mediated transport, Golgi to endoplasmic reticulum"/>
    <property type="evidence" value="ECO:0007669"/>
    <property type="project" value="InterPro"/>
</dbReference>
<dbReference type="GO" id="GO:0005484">
    <property type="term" value="F:SNAP receptor activity"/>
    <property type="evidence" value="ECO:0007669"/>
    <property type="project" value="InterPro"/>
</dbReference>
<dbReference type="InterPro" id="IPR042855">
    <property type="entry name" value="V_SNARE_CC"/>
</dbReference>
<evidence type="ECO:0000256" key="13">
    <source>
        <dbReference type="ARBA" id="ARBA00024188"/>
    </source>
</evidence>
<keyword evidence="19" id="KW-1185">Reference proteome</keyword>
<dbReference type="GO" id="GO:0015031">
    <property type="term" value="P:protein transport"/>
    <property type="evidence" value="ECO:0007669"/>
    <property type="project" value="UniProtKB-KW"/>
</dbReference>
<keyword evidence="9" id="KW-0333">Golgi apparatus</keyword>
<dbReference type="PROSITE" id="PS50859">
    <property type="entry name" value="LONGIN"/>
    <property type="match status" value="1"/>
</dbReference>
<proteinExistence type="inferred from homology"/>
<dbReference type="STRING" id="2018661.A0A2A2KGV6"/>
<comment type="function">
    <text evidence="12">SNARE involved in targeting and fusion of ER-derived transport vesicles with the Golgi complex as well as Golgi-derived retrograde transport vesicles with the ER.</text>
</comment>
<evidence type="ECO:0000256" key="11">
    <source>
        <dbReference type="ARBA" id="ARBA00023136"/>
    </source>
</evidence>
<dbReference type="Gene3D" id="1.20.5.110">
    <property type="match status" value="1"/>
</dbReference>
<accession>A0A2A2KGV6</accession>
<evidence type="ECO:0000256" key="10">
    <source>
        <dbReference type="ARBA" id="ARBA00023054"/>
    </source>
</evidence>
<dbReference type="AlphaFoldDB" id="A0A2A2KGV6"/>
<evidence type="ECO:0000256" key="3">
    <source>
        <dbReference type="ARBA" id="ARBA00008025"/>
    </source>
</evidence>
<dbReference type="OrthoDB" id="1719357at2759"/>
<dbReference type="SUPFAM" id="SSF58038">
    <property type="entry name" value="SNARE fusion complex"/>
    <property type="match status" value="1"/>
</dbReference>
<evidence type="ECO:0008006" key="20">
    <source>
        <dbReference type="Google" id="ProtNLM"/>
    </source>
</evidence>
<keyword evidence="8 15" id="KW-1133">Transmembrane helix</keyword>
<keyword evidence="10 14" id="KW-0175">Coiled coil</keyword>
<feature type="transmembrane region" description="Helical" evidence="15">
    <location>
        <begin position="189"/>
        <end position="210"/>
    </location>
</feature>
<evidence type="ECO:0000259" key="16">
    <source>
        <dbReference type="PROSITE" id="PS50859"/>
    </source>
</evidence>
<dbReference type="Pfam" id="PF13774">
    <property type="entry name" value="Longin"/>
    <property type="match status" value="1"/>
</dbReference>
<dbReference type="InterPro" id="IPR044565">
    <property type="entry name" value="Sec22"/>
</dbReference>